<feature type="transmembrane region" description="Helical" evidence="1">
    <location>
        <begin position="168"/>
        <end position="190"/>
    </location>
</feature>
<dbReference type="OrthoDB" id="2965073at2"/>
<feature type="transmembrane region" description="Helical" evidence="1">
    <location>
        <begin position="136"/>
        <end position="156"/>
    </location>
</feature>
<sequence>MFNWKKAYWLATFETKRSLKGIISLFFLLIFFLFFFVFTAHLQHSLFPYDILFLIAFGAAAVWSKPKEFQYQKLGEELWASPYFIMLHQLAVPKDILIKSRFINYYLFSIPFHILLLALLYIFSEPMRDFLTVGEYLSFSLIWICFGIYSGSLYPASDTGDVISNVKLVVYGIVLVFSGILVVIGIRYFSGHGIVFWTMMAARNWPVLSGGLSIVLAIAGVKYWLHYAAKNMKRIDYLI</sequence>
<keyword evidence="3" id="KW-1185">Reference proteome</keyword>
<evidence type="ECO:0000256" key="1">
    <source>
        <dbReference type="SAM" id="Phobius"/>
    </source>
</evidence>
<feature type="transmembrane region" description="Helical" evidence="1">
    <location>
        <begin position="46"/>
        <end position="63"/>
    </location>
</feature>
<reference evidence="2 3" key="1">
    <citation type="submission" date="2018-04" db="EMBL/GenBank/DDBJ databases">
        <title>Camelliibacillus theae gen. nov., sp. nov., isolated from Pu'er tea.</title>
        <authorList>
            <person name="Niu L."/>
        </authorList>
    </citation>
    <scope>NUCLEOTIDE SEQUENCE [LARGE SCALE GENOMIC DNA]</scope>
    <source>
        <strain evidence="2 3">T8</strain>
    </source>
</reference>
<name>A0A2U1JSK8_9BACI</name>
<keyword evidence="1" id="KW-0812">Transmembrane</keyword>
<feature type="transmembrane region" description="Helical" evidence="1">
    <location>
        <begin position="21"/>
        <end position="40"/>
    </location>
</feature>
<keyword evidence="1" id="KW-1133">Transmembrane helix</keyword>
<organism evidence="2 3">
    <name type="scientific">Pueribacillus theae</name>
    <dbReference type="NCBI Taxonomy" id="2171751"/>
    <lineage>
        <taxon>Bacteria</taxon>
        <taxon>Bacillati</taxon>
        <taxon>Bacillota</taxon>
        <taxon>Bacilli</taxon>
        <taxon>Bacillales</taxon>
        <taxon>Bacillaceae</taxon>
        <taxon>Pueribacillus</taxon>
    </lineage>
</organism>
<dbReference type="Proteomes" id="UP000245998">
    <property type="component" value="Unassembled WGS sequence"/>
</dbReference>
<keyword evidence="1" id="KW-0472">Membrane</keyword>
<proteinExistence type="predicted"/>
<protein>
    <recommendedName>
        <fullName evidence="4">Permease</fullName>
    </recommendedName>
</protein>
<evidence type="ECO:0000313" key="2">
    <source>
        <dbReference type="EMBL" id="PWA07924.1"/>
    </source>
</evidence>
<dbReference type="RefSeq" id="WP_116555887.1">
    <property type="nucleotide sequence ID" value="NZ_QCZG01000044.1"/>
</dbReference>
<dbReference type="AlphaFoldDB" id="A0A2U1JSK8"/>
<comment type="caution">
    <text evidence="2">The sequence shown here is derived from an EMBL/GenBank/DDBJ whole genome shotgun (WGS) entry which is preliminary data.</text>
</comment>
<dbReference type="EMBL" id="QCZG01000044">
    <property type="protein sequence ID" value="PWA07924.1"/>
    <property type="molecule type" value="Genomic_DNA"/>
</dbReference>
<evidence type="ECO:0000313" key="3">
    <source>
        <dbReference type="Proteomes" id="UP000245998"/>
    </source>
</evidence>
<feature type="transmembrane region" description="Helical" evidence="1">
    <location>
        <begin position="205"/>
        <end position="225"/>
    </location>
</feature>
<feature type="transmembrane region" description="Helical" evidence="1">
    <location>
        <begin position="103"/>
        <end position="124"/>
    </location>
</feature>
<accession>A0A2U1JSK8</accession>
<gene>
    <name evidence="2" type="ORF">DCC39_15890</name>
</gene>
<evidence type="ECO:0008006" key="4">
    <source>
        <dbReference type="Google" id="ProtNLM"/>
    </source>
</evidence>